<feature type="domain" description="DALR anticodon binding" evidence="10">
    <location>
        <begin position="471"/>
        <end position="589"/>
    </location>
</feature>
<evidence type="ECO:0000256" key="6">
    <source>
        <dbReference type="ARBA" id="ARBA00023146"/>
    </source>
</evidence>
<name>A0A1Y6CCL8_9BACT</name>
<evidence type="ECO:0000313" key="12">
    <source>
        <dbReference type="EMBL" id="SMF54723.1"/>
    </source>
</evidence>
<dbReference type="OrthoDB" id="5287749at2"/>
<dbReference type="Pfam" id="PF00750">
    <property type="entry name" value="tRNA-synt_1d"/>
    <property type="match status" value="1"/>
</dbReference>
<evidence type="ECO:0000256" key="9">
    <source>
        <dbReference type="RuleBase" id="RU363038"/>
    </source>
</evidence>
<dbReference type="FunFam" id="1.10.730.10:FF:000006">
    <property type="entry name" value="Arginyl-tRNA synthetase 2, mitochondrial"/>
    <property type="match status" value="1"/>
</dbReference>
<dbReference type="InterPro" id="IPR014729">
    <property type="entry name" value="Rossmann-like_a/b/a_fold"/>
</dbReference>
<evidence type="ECO:0000259" key="10">
    <source>
        <dbReference type="SMART" id="SM00836"/>
    </source>
</evidence>
<dbReference type="STRING" id="1513793.SAMN06296036_11737"/>
<keyword evidence="6 8" id="KW-0030">Aminoacyl-tRNA synthetase</keyword>
<dbReference type="HAMAP" id="MF_00123">
    <property type="entry name" value="Arg_tRNA_synth"/>
    <property type="match status" value="1"/>
</dbReference>
<dbReference type="Gene3D" id="3.30.1360.70">
    <property type="entry name" value="Arginyl tRNA synthetase N-terminal domain"/>
    <property type="match status" value="1"/>
</dbReference>
<comment type="subunit">
    <text evidence="8">Monomer.</text>
</comment>
<sequence length="589" mass="67261">MAQALDHSKWQIALQIEAIINQMIPEGGDRVRTEDVYNTIERPKEPKMGDYACPCFRFAKAVRKKPPELASAICEGLLADGGAWIEHAETVGPFLNLKVKLATLSKYLFSEVQSGEYFKKIAVQSEKPKVMIEYSQPNTHKVFHVGHMRNVALGDGLGRLYEYCGYPVVMANYIGDEGAHIAKCLWYIQKHNLKTPEQGQGEWLGEIYSKACILLEDASAEEKAKYQEEVSEVLRAIESKKGETFDFWQTSRQWSIDDFKDIYSWVGARFDHWFSESEVSEESQKIVEEFLDKGVFVEDDGAIGIDLKDDKLGFVILRKRDGNTLYATKDLALARRKYSEFEIIKSIYVVASEQNLHFKQVFKTLEKMGFEQAKDCYHLSYGMVVLPDGKMSSRKGNVITFKELKQALTVEMEKKLEKYQGEWTAEEIADTNHKLCVGAIRYGMICSDPVKDIVFNIQDWTSFEGNTGPYLMYAYARTKSIMTKAQDQGLEANPEFHHLLKEDDERELLRFLNDFNNAVLQSCEGNRLSSLAHFLFDMCKTYNRMLSNVSILKADSDDLKRARLALLDTFATTLKTGLEILGINTPERM</sequence>
<dbReference type="SUPFAM" id="SSF47323">
    <property type="entry name" value="Anticodon-binding domain of a subclass of class I aminoacyl-tRNA synthetases"/>
    <property type="match status" value="1"/>
</dbReference>
<dbReference type="Gene3D" id="1.10.730.10">
    <property type="entry name" value="Isoleucyl-tRNA Synthetase, Domain 1"/>
    <property type="match status" value="1"/>
</dbReference>
<evidence type="ECO:0000313" key="13">
    <source>
        <dbReference type="Proteomes" id="UP000192907"/>
    </source>
</evidence>
<reference evidence="13" key="1">
    <citation type="submission" date="2017-04" db="EMBL/GenBank/DDBJ databases">
        <authorList>
            <person name="Varghese N."/>
            <person name="Submissions S."/>
        </authorList>
    </citation>
    <scope>NUCLEOTIDE SEQUENCE [LARGE SCALE GENOMIC DNA]</scope>
    <source>
        <strain evidence="13">RKEM611</strain>
    </source>
</reference>
<dbReference type="PRINTS" id="PR01038">
    <property type="entry name" value="TRNASYNTHARG"/>
</dbReference>
<dbReference type="Pfam" id="PF03485">
    <property type="entry name" value="Arg_tRNA_synt_N"/>
    <property type="match status" value="1"/>
</dbReference>
<evidence type="ECO:0000256" key="1">
    <source>
        <dbReference type="ARBA" id="ARBA00005594"/>
    </source>
</evidence>
<gene>
    <name evidence="8" type="primary">argS</name>
    <name evidence="12" type="ORF">SAMN06296036_11737</name>
</gene>
<evidence type="ECO:0000256" key="7">
    <source>
        <dbReference type="ARBA" id="ARBA00049339"/>
    </source>
</evidence>
<feature type="short sequence motif" description="'HIGH' region" evidence="8">
    <location>
        <begin position="137"/>
        <end position="147"/>
    </location>
</feature>
<dbReference type="PANTHER" id="PTHR11956:SF5">
    <property type="entry name" value="ARGININE--TRNA LIGASE, CYTOPLASMIC"/>
    <property type="match status" value="1"/>
</dbReference>
<dbReference type="SUPFAM" id="SSF55190">
    <property type="entry name" value="Arginyl-tRNA synthetase (ArgRS), N-terminal 'additional' domain"/>
    <property type="match status" value="1"/>
</dbReference>
<dbReference type="InterPro" id="IPR005148">
    <property type="entry name" value="Arg-tRNA-synth_N"/>
</dbReference>
<dbReference type="InterPro" id="IPR008909">
    <property type="entry name" value="DALR_anticod-bd"/>
</dbReference>
<dbReference type="SUPFAM" id="SSF52374">
    <property type="entry name" value="Nucleotidylyl transferase"/>
    <property type="match status" value="1"/>
</dbReference>
<accession>A0A1Y6CCL8</accession>
<evidence type="ECO:0000256" key="8">
    <source>
        <dbReference type="HAMAP-Rule" id="MF_00123"/>
    </source>
</evidence>
<dbReference type="RefSeq" id="WP_132322148.1">
    <property type="nucleotide sequence ID" value="NZ_FWZT01000017.1"/>
</dbReference>
<dbReference type="AlphaFoldDB" id="A0A1Y6CCL8"/>
<proteinExistence type="inferred from homology"/>
<comment type="catalytic activity">
    <reaction evidence="7 8">
        <text>tRNA(Arg) + L-arginine + ATP = L-arginyl-tRNA(Arg) + AMP + diphosphate</text>
        <dbReference type="Rhea" id="RHEA:20301"/>
        <dbReference type="Rhea" id="RHEA-COMP:9658"/>
        <dbReference type="Rhea" id="RHEA-COMP:9673"/>
        <dbReference type="ChEBI" id="CHEBI:30616"/>
        <dbReference type="ChEBI" id="CHEBI:32682"/>
        <dbReference type="ChEBI" id="CHEBI:33019"/>
        <dbReference type="ChEBI" id="CHEBI:78442"/>
        <dbReference type="ChEBI" id="CHEBI:78513"/>
        <dbReference type="ChEBI" id="CHEBI:456215"/>
        <dbReference type="EC" id="6.1.1.19"/>
    </reaction>
</comment>
<dbReference type="InterPro" id="IPR036695">
    <property type="entry name" value="Arg-tRNA-synth_N_sf"/>
</dbReference>
<evidence type="ECO:0000256" key="4">
    <source>
        <dbReference type="ARBA" id="ARBA00022840"/>
    </source>
</evidence>
<dbReference type="Proteomes" id="UP000192907">
    <property type="component" value="Unassembled WGS sequence"/>
</dbReference>
<dbReference type="GO" id="GO:0005737">
    <property type="term" value="C:cytoplasm"/>
    <property type="evidence" value="ECO:0007669"/>
    <property type="project" value="UniProtKB-SubCell"/>
</dbReference>
<dbReference type="GO" id="GO:0005524">
    <property type="term" value="F:ATP binding"/>
    <property type="evidence" value="ECO:0007669"/>
    <property type="project" value="UniProtKB-UniRule"/>
</dbReference>
<comment type="similarity">
    <text evidence="1 8 9">Belongs to the class-I aminoacyl-tRNA synthetase family.</text>
</comment>
<protein>
    <recommendedName>
        <fullName evidence="8">Arginine--tRNA ligase</fullName>
        <ecNumber evidence="8">6.1.1.19</ecNumber>
    </recommendedName>
    <alternativeName>
        <fullName evidence="8">Arginyl-tRNA synthetase</fullName>
        <shortName evidence="8">ArgRS</shortName>
    </alternativeName>
</protein>
<comment type="subcellular location">
    <subcellularLocation>
        <location evidence="8">Cytoplasm</location>
    </subcellularLocation>
</comment>
<organism evidence="12 13">
    <name type="scientific">Pseudobacteriovorax antillogorgiicola</name>
    <dbReference type="NCBI Taxonomy" id="1513793"/>
    <lineage>
        <taxon>Bacteria</taxon>
        <taxon>Pseudomonadati</taxon>
        <taxon>Bdellovibrionota</taxon>
        <taxon>Oligoflexia</taxon>
        <taxon>Oligoflexales</taxon>
        <taxon>Pseudobacteriovoracaceae</taxon>
        <taxon>Pseudobacteriovorax</taxon>
    </lineage>
</organism>
<dbReference type="InterPro" id="IPR009080">
    <property type="entry name" value="tRNAsynth_Ia_anticodon-bd"/>
</dbReference>
<dbReference type="EC" id="6.1.1.19" evidence="8"/>
<evidence type="ECO:0000259" key="11">
    <source>
        <dbReference type="SMART" id="SM01016"/>
    </source>
</evidence>
<dbReference type="PANTHER" id="PTHR11956">
    <property type="entry name" value="ARGINYL-TRNA SYNTHETASE"/>
    <property type="match status" value="1"/>
</dbReference>
<evidence type="ECO:0000256" key="5">
    <source>
        <dbReference type="ARBA" id="ARBA00022917"/>
    </source>
</evidence>
<evidence type="ECO:0000256" key="2">
    <source>
        <dbReference type="ARBA" id="ARBA00022598"/>
    </source>
</evidence>
<dbReference type="NCBIfam" id="TIGR00456">
    <property type="entry name" value="argS"/>
    <property type="match status" value="1"/>
</dbReference>
<evidence type="ECO:0000256" key="3">
    <source>
        <dbReference type="ARBA" id="ARBA00022741"/>
    </source>
</evidence>
<keyword evidence="4 8" id="KW-0067">ATP-binding</keyword>
<keyword evidence="2 8" id="KW-0436">Ligase</keyword>
<dbReference type="EMBL" id="FWZT01000017">
    <property type="protein sequence ID" value="SMF54723.1"/>
    <property type="molecule type" value="Genomic_DNA"/>
</dbReference>
<dbReference type="Gene3D" id="3.40.50.620">
    <property type="entry name" value="HUPs"/>
    <property type="match status" value="1"/>
</dbReference>
<feature type="domain" description="Arginyl tRNA synthetase N-terminal" evidence="11">
    <location>
        <begin position="14"/>
        <end position="99"/>
    </location>
</feature>
<dbReference type="GO" id="GO:0004814">
    <property type="term" value="F:arginine-tRNA ligase activity"/>
    <property type="evidence" value="ECO:0007669"/>
    <property type="project" value="UniProtKB-UniRule"/>
</dbReference>
<dbReference type="GO" id="GO:0006420">
    <property type="term" value="P:arginyl-tRNA aminoacylation"/>
    <property type="evidence" value="ECO:0007669"/>
    <property type="project" value="UniProtKB-UniRule"/>
</dbReference>
<keyword evidence="13" id="KW-1185">Reference proteome</keyword>
<dbReference type="SMART" id="SM01016">
    <property type="entry name" value="Arg_tRNA_synt_N"/>
    <property type="match status" value="1"/>
</dbReference>
<dbReference type="InterPro" id="IPR001278">
    <property type="entry name" value="Arg-tRNA-ligase"/>
</dbReference>
<keyword evidence="3 8" id="KW-0547">Nucleotide-binding</keyword>
<dbReference type="Pfam" id="PF05746">
    <property type="entry name" value="DALR_1"/>
    <property type="match status" value="1"/>
</dbReference>
<dbReference type="InterPro" id="IPR035684">
    <property type="entry name" value="ArgRS_core"/>
</dbReference>
<keyword evidence="5 8" id="KW-0648">Protein biosynthesis</keyword>
<keyword evidence="8" id="KW-0963">Cytoplasm</keyword>
<dbReference type="SMART" id="SM00836">
    <property type="entry name" value="DALR_1"/>
    <property type="match status" value="1"/>
</dbReference>